<name>A0ABP0TCZ0_9BRYO</name>
<feature type="domain" description="NADP-dependent oxidoreductase" evidence="2">
    <location>
        <begin position="34"/>
        <end position="88"/>
    </location>
</feature>
<dbReference type="Gene3D" id="3.20.20.100">
    <property type="entry name" value="NADP-dependent oxidoreductase domain"/>
    <property type="match status" value="1"/>
</dbReference>
<evidence type="ECO:0000259" key="2">
    <source>
        <dbReference type="Pfam" id="PF00248"/>
    </source>
</evidence>
<keyword evidence="1" id="KW-0560">Oxidoreductase</keyword>
<dbReference type="InterPro" id="IPR050791">
    <property type="entry name" value="Aldo-Keto_reductase"/>
</dbReference>
<evidence type="ECO:0000313" key="4">
    <source>
        <dbReference type="Proteomes" id="UP001497512"/>
    </source>
</evidence>
<dbReference type="SUPFAM" id="SSF51430">
    <property type="entry name" value="NAD(P)-linked oxidoreductase"/>
    <property type="match status" value="1"/>
</dbReference>
<reference evidence="3" key="1">
    <citation type="submission" date="2024-02" db="EMBL/GenBank/DDBJ databases">
        <authorList>
            <consortium name="ELIXIR-Norway"/>
            <consortium name="Elixir Norway"/>
        </authorList>
    </citation>
    <scope>NUCLEOTIDE SEQUENCE</scope>
</reference>
<dbReference type="InterPro" id="IPR023210">
    <property type="entry name" value="NADP_OxRdtase_dom"/>
</dbReference>
<sequence length="126" mass="13961">MEWSLWTWDLEEDILPTCRELGIALVPYSPLGRGKGCTLNQLALAWVLHNGNDVVLIPRTTKKVNLQSNIGAVAISLSKEEIKDIEGAVTVSEVAGDRYHEDIGLKESWRYSKTPPLSSWKGSKVA</sequence>
<dbReference type="Pfam" id="PF00248">
    <property type="entry name" value="Aldo_ket_red"/>
    <property type="match status" value="1"/>
</dbReference>
<gene>
    <name evidence="3" type="ORF">CSSPTR1EN2_LOCUS2016</name>
</gene>
<organism evidence="3 4">
    <name type="scientific">Sphagnum troendelagicum</name>
    <dbReference type="NCBI Taxonomy" id="128251"/>
    <lineage>
        <taxon>Eukaryota</taxon>
        <taxon>Viridiplantae</taxon>
        <taxon>Streptophyta</taxon>
        <taxon>Embryophyta</taxon>
        <taxon>Bryophyta</taxon>
        <taxon>Sphagnophytina</taxon>
        <taxon>Sphagnopsida</taxon>
        <taxon>Sphagnales</taxon>
        <taxon>Sphagnaceae</taxon>
        <taxon>Sphagnum</taxon>
    </lineage>
</organism>
<accession>A0ABP0TCZ0</accession>
<dbReference type="EMBL" id="OZ019902">
    <property type="protein sequence ID" value="CAK9193475.1"/>
    <property type="molecule type" value="Genomic_DNA"/>
</dbReference>
<protein>
    <recommendedName>
        <fullName evidence="2">NADP-dependent oxidoreductase domain-containing protein</fullName>
    </recommendedName>
</protein>
<evidence type="ECO:0000313" key="3">
    <source>
        <dbReference type="EMBL" id="CAK9193475.1"/>
    </source>
</evidence>
<dbReference type="Proteomes" id="UP001497512">
    <property type="component" value="Chromosome 10"/>
</dbReference>
<evidence type="ECO:0000256" key="1">
    <source>
        <dbReference type="ARBA" id="ARBA00023002"/>
    </source>
</evidence>
<dbReference type="PANTHER" id="PTHR43625:SF40">
    <property type="entry name" value="ALDO-KETO REDUCTASE YAKC [NADP(+)]"/>
    <property type="match status" value="1"/>
</dbReference>
<proteinExistence type="predicted"/>
<keyword evidence="4" id="KW-1185">Reference proteome</keyword>
<dbReference type="InterPro" id="IPR036812">
    <property type="entry name" value="NAD(P)_OxRdtase_dom_sf"/>
</dbReference>
<dbReference type="PANTHER" id="PTHR43625">
    <property type="entry name" value="AFLATOXIN B1 ALDEHYDE REDUCTASE"/>
    <property type="match status" value="1"/>
</dbReference>